<dbReference type="SUPFAM" id="SSF56529">
    <property type="entry name" value="FAH"/>
    <property type="match status" value="1"/>
</dbReference>
<dbReference type="EMBL" id="LZSF01000157">
    <property type="protein sequence ID" value="OBA86259.1"/>
    <property type="molecule type" value="Genomic_DNA"/>
</dbReference>
<evidence type="ECO:0000313" key="2">
    <source>
        <dbReference type="EMBL" id="OBA86259.1"/>
    </source>
</evidence>
<dbReference type="OrthoDB" id="2273115at2"/>
<dbReference type="Proteomes" id="UP000093962">
    <property type="component" value="Unassembled WGS sequence"/>
</dbReference>
<dbReference type="PANTHER" id="PTHR43211">
    <property type="entry name" value="FUMARYLACETOACETATE HYDROLASE"/>
    <property type="match status" value="1"/>
</dbReference>
<reference evidence="2 3" key="1">
    <citation type="submission" date="2016-06" db="EMBL/GenBank/DDBJ databases">
        <authorList>
            <person name="Kjaerup R.B."/>
            <person name="Dalgaard T.S."/>
            <person name="Juul-Madsen H.R."/>
        </authorList>
    </citation>
    <scope>NUCLEOTIDE SEQUENCE [LARGE SCALE GENOMIC DNA]</scope>
    <source>
        <strain evidence="2 3">1199456.5</strain>
    </source>
</reference>
<protein>
    <recommendedName>
        <fullName evidence="1">Fumarylacetoacetase-like C-terminal domain-containing protein</fullName>
    </recommendedName>
</protein>
<name>A0A1A0MLA6_MYCMU</name>
<dbReference type="AlphaFoldDB" id="A0A1A0MLA6"/>
<dbReference type="PANTHER" id="PTHR43211:SF1">
    <property type="entry name" value="BLL6422 PROTEIN"/>
    <property type="match status" value="1"/>
</dbReference>
<dbReference type="GO" id="GO:0003824">
    <property type="term" value="F:catalytic activity"/>
    <property type="evidence" value="ECO:0007669"/>
    <property type="project" value="InterPro"/>
</dbReference>
<dbReference type="InterPro" id="IPR011234">
    <property type="entry name" value="Fumarylacetoacetase-like_C"/>
</dbReference>
<dbReference type="Gene3D" id="3.90.850.10">
    <property type="entry name" value="Fumarylacetoacetase-like, C-terminal domain"/>
    <property type="match status" value="1"/>
</dbReference>
<dbReference type="Pfam" id="PF01557">
    <property type="entry name" value="FAA_hydrolase"/>
    <property type="match status" value="1"/>
</dbReference>
<comment type="caution">
    <text evidence="2">The sequence shown here is derived from an EMBL/GenBank/DDBJ whole genome shotgun (WGS) entry which is preliminary data.</text>
</comment>
<organism evidence="2 3">
    <name type="scientific">Mycolicibacterium mucogenicum</name>
    <name type="common">Mycobacterium mucogenicum</name>
    <dbReference type="NCBI Taxonomy" id="56689"/>
    <lineage>
        <taxon>Bacteria</taxon>
        <taxon>Bacillati</taxon>
        <taxon>Actinomycetota</taxon>
        <taxon>Actinomycetes</taxon>
        <taxon>Mycobacteriales</taxon>
        <taxon>Mycobacteriaceae</taxon>
        <taxon>Mycolicibacterium</taxon>
    </lineage>
</organism>
<dbReference type="InterPro" id="IPR036663">
    <property type="entry name" value="Fumarylacetoacetase_C_sf"/>
</dbReference>
<feature type="domain" description="Fumarylacetoacetase-like C-terminal" evidence="1">
    <location>
        <begin position="110"/>
        <end position="293"/>
    </location>
</feature>
<accession>A0A1A0MLA6</accession>
<gene>
    <name evidence="2" type="ORF">A5642_02030</name>
</gene>
<proteinExistence type="predicted"/>
<sequence>MRRRHSDGTIIVEVRSDDGWQQWTNDQLPLGLPPVPAWRGAAVDGLANDARLPFAPVSFRDFMLYEQHVIDASRAMARRYLPGRYRVTAAYERITGSTFPMFKPNRLWFEQPIYYMSNALTFVPSGTPVATPAYAHDLDYELELGFVIGRPLRNATPAEAAAAISGYVVLNDLSARDVQIAEMHSGFGPQKAKHFASSMSDSVVAATSDIDPAALEAEVRINGVTVTRSSTRGMRYSLGEALAHASKSEQLYPGELFGTGTLPGCSGIESDHLPQVGDRIELTIHGIGTITHEFRPDAEKRRA</sequence>
<evidence type="ECO:0000259" key="1">
    <source>
        <dbReference type="Pfam" id="PF01557"/>
    </source>
</evidence>
<evidence type="ECO:0000313" key="3">
    <source>
        <dbReference type="Proteomes" id="UP000093962"/>
    </source>
</evidence>